<comment type="caution">
    <text evidence="6">The sequence shown here is derived from an EMBL/GenBank/DDBJ whole genome shotgun (WGS) entry which is preliminary data.</text>
</comment>
<keyword evidence="4" id="KW-1133">Transmembrane helix</keyword>
<comment type="subcellular location">
    <subcellularLocation>
        <location evidence="1">Membrane</location>
    </subcellularLocation>
</comment>
<protein>
    <recommendedName>
        <fullName evidence="8">Plasma membrane proteolipid 3</fullName>
    </recommendedName>
</protein>
<dbReference type="OrthoDB" id="2802411at2759"/>
<dbReference type="PANTHER" id="PTHR21659">
    <property type="entry name" value="HYDROPHOBIC PROTEIN RCI2 LOW TEMPERATURE AND SALT RESPONSIVE PROTEIN LTI6 -RELATED"/>
    <property type="match status" value="1"/>
</dbReference>
<sequence length="67" mass="7426">MSTTDCCLILITLLCPPVGVFMMFGCGTELCINLCLTCLGYIPGHIHAFYLMFTRNPRNGGAYRSPY</sequence>
<reference evidence="6" key="1">
    <citation type="submission" date="2020-12" db="EMBL/GenBank/DDBJ databases">
        <title>Metabolic potential, ecology and presence of endohyphal bacteria is reflected in genomic diversity of Mucoromycotina.</title>
        <authorList>
            <person name="Muszewska A."/>
            <person name="Okrasinska A."/>
            <person name="Steczkiewicz K."/>
            <person name="Drgas O."/>
            <person name="Orlowska M."/>
            <person name="Perlinska-Lenart U."/>
            <person name="Aleksandrzak-Piekarczyk T."/>
            <person name="Szatraj K."/>
            <person name="Zielenkiewicz U."/>
            <person name="Pilsyk S."/>
            <person name="Malc E."/>
            <person name="Mieczkowski P."/>
            <person name="Kruszewska J.S."/>
            <person name="Biernat P."/>
            <person name="Pawlowska J."/>
        </authorList>
    </citation>
    <scope>NUCLEOTIDE SEQUENCE</scope>
    <source>
        <strain evidence="6">WA0000017839</strain>
    </source>
</reference>
<dbReference type="InterPro" id="IPR000612">
    <property type="entry name" value="PMP3"/>
</dbReference>
<dbReference type="Pfam" id="PF01679">
    <property type="entry name" value="Pmp3"/>
    <property type="match status" value="1"/>
</dbReference>
<evidence type="ECO:0000256" key="3">
    <source>
        <dbReference type="ARBA" id="ARBA00022692"/>
    </source>
</evidence>
<keyword evidence="7" id="KW-1185">Reference proteome</keyword>
<gene>
    <name evidence="6" type="ORF">INT47_006193</name>
</gene>
<dbReference type="EMBL" id="JAEPRD010000020">
    <property type="protein sequence ID" value="KAG2208337.1"/>
    <property type="molecule type" value="Genomic_DNA"/>
</dbReference>
<comment type="similarity">
    <text evidence="2">Belongs to the UPF0057 (PMP3) family.</text>
</comment>
<evidence type="ECO:0000313" key="6">
    <source>
        <dbReference type="EMBL" id="KAG2208337.1"/>
    </source>
</evidence>
<dbReference type="PANTHER" id="PTHR21659:SF42">
    <property type="entry name" value="UPF0057 MEMBRANE PROTEIN ZK632.10-RELATED"/>
    <property type="match status" value="1"/>
</dbReference>
<keyword evidence="5" id="KW-0472">Membrane</keyword>
<evidence type="ECO:0008006" key="8">
    <source>
        <dbReference type="Google" id="ProtNLM"/>
    </source>
</evidence>
<evidence type="ECO:0000256" key="2">
    <source>
        <dbReference type="ARBA" id="ARBA00009530"/>
    </source>
</evidence>
<keyword evidence="3" id="KW-0812">Transmembrane</keyword>
<evidence type="ECO:0000256" key="4">
    <source>
        <dbReference type="ARBA" id="ARBA00022989"/>
    </source>
</evidence>
<evidence type="ECO:0000313" key="7">
    <source>
        <dbReference type="Proteomes" id="UP000603453"/>
    </source>
</evidence>
<dbReference type="GO" id="GO:0016020">
    <property type="term" value="C:membrane"/>
    <property type="evidence" value="ECO:0007669"/>
    <property type="project" value="UniProtKB-SubCell"/>
</dbReference>
<organism evidence="6 7">
    <name type="scientific">Mucor saturninus</name>
    <dbReference type="NCBI Taxonomy" id="64648"/>
    <lineage>
        <taxon>Eukaryota</taxon>
        <taxon>Fungi</taxon>
        <taxon>Fungi incertae sedis</taxon>
        <taxon>Mucoromycota</taxon>
        <taxon>Mucoromycotina</taxon>
        <taxon>Mucoromycetes</taxon>
        <taxon>Mucorales</taxon>
        <taxon>Mucorineae</taxon>
        <taxon>Mucoraceae</taxon>
        <taxon>Mucor</taxon>
    </lineage>
</organism>
<evidence type="ECO:0000256" key="5">
    <source>
        <dbReference type="ARBA" id="ARBA00023136"/>
    </source>
</evidence>
<accession>A0A8H7RCB1</accession>
<dbReference type="Proteomes" id="UP000603453">
    <property type="component" value="Unassembled WGS sequence"/>
</dbReference>
<dbReference type="AlphaFoldDB" id="A0A8H7RCB1"/>
<name>A0A8H7RCB1_9FUNG</name>
<proteinExistence type="inferred from homology"/>
<evidence type="ECO:0000256" key="1">
    <source>
        <dbReference type="ARBA" id="ARBA00004370"/>
    </source>
</evidence>